<proteinExistence type="predicted"/>
<accession>A0AAE1S4E6</accession>
<evidence type="ECO:0000313" key="2">
    <source>
        <dbReference type="Proteomes" id="UP001291623"/>
    </source>
</evidence>
<evidence type="ECO:0000313" key="1">
    <source>
        <dbReference type="EMBL" id="KAK4364139.1"/>
    </source>
</evidence>
<protein>
    <submittedName>
        <fullName evidence="1">Uncharacterized protein</fullName>
    </submittedName>
</protein>
<organism evidence="1 2">
    <name type="scientific">Anisodus tanguticus</name>
    <dbReference type="NCBI Taxonomy" id="243964"/>
    <lineage>
        <taxon>Eukaryota</taxon>
        <taxon>Viridiplantae</taxon>
        <taxon>Streptophyta</taxon>
        <taxon>Embryophyta</taxon>
        <taxon>Tracheophyta</taxon>
        <taxon>Spermatophyta</taxon>
        <taxon>Magnoliopsida</taxon>
        <taxon>eudicotyledons</taxon>
        <taxon>Gunneridae</taxon>
        <taxon>Pentapetalae</taxon>
        <taxon>asterids</taxon>
        <taxon>lamiids</taxon>
        <taxon>Solanales</taxon>
        <taxon>Solanaceae</taxon>
        <taxon>Solanoideae</taxon>
        <taxon>Hyoscyameae</taxon>
        <taxon>Anisodus</taxon>
    </lineage>
</organism>
<gene>
    <name evidence="1" type="ORF">RND71_015497</name>
</gene>
<dbReference type="EMBL" id="JAVYJV010000008">
    <property type="protein sequence ID" value="KAK4364139.1"/>
    <property type="molecule type" value="Genomic_DNA"/>
</dbReference>
<name>A0AAE1S4E6_9SOLA</name>
<reference evidence="1" key="1">
    <citation type="submission" date="2023-12" db="EMBL/GenBank/DDBJ databases">
        <title>Genome assembly of Anisodus tanguticus.</title>
        <authorList>
            <person name="Wang Y.-J."/>
        </authorList>
    </citation>
    <scope>NUCLEOTIDE SEQUENCE</scope>
    <source>
        <strain evidence="1">KB-2021</strain>
        <tissue evidence="1">Leaf</tissue>
    </source>
</reference>
<keyword evidence="2" id="KW-1185">Reference proteome</keyword>
<dbReference type="AlphaFoldDB" id="A0AAE1S4E6"/>
<sequence length="91" mass="10251">MDRSWANLSEARKLRFLLGKERGTSGTALVSLGDKGGNLKSSWRRAISRWDQFVLLWGQNVVGDINCSLYKTCRSMQSFAPPLPFSRMSPN</sequence>
<dbReference type="Proteomes" id="UP001291623">
    <property type="component" value="Unassembled WGS sequence"/>
</dbReference>
<comment type="caution">
    <text evidence="1">The sequence shown here is derived from an EMBL/GenBank/DDBJ whole genome shotgun (WGS) entry which is preliminary data.</text>
</comment>